<name>R0KVN4_NOSB1</name>
<dbReference type="Proteomes" id="UP000016927">
    <property type="component" value="Unassembled WGS sequence"/>
</dbReference>
<dbReference type="OrthoDB" id="2193110at2759"/>
<evidence type="ECO:0000313" key="1">
    <source>
        <dbReference type="EMBL" id="EOB14936.1"/>
    </source>
</evidence>
<dbReference type="HOGENOM" id="CLU_2740681_0_0_1"/>
<dbReference type="EMBL" id="KB908919">
    <property type="protein sequence ID" value="EOB14936.1"/>
    <property type="molecule type" value="Genomic_DNA"/>
</dbReference>
<protein>
    <submittedName>
        <fullName evidence="1">Uncharacterized protein</fullName>
    </submittedName>
</protein>
<keyword evidence="2" id="KW-1185">Reference proteome</keyword>
<dbReference type="AlphaFoldDB" id="R0KVN4"/>
<accession>R0KVN4</accession>
<sequence>MSPIPLITIKAKVKTRLMIIERNLEKSLSKEKISRIKEHIHKKFNLKPEETQTGVEEPKLFTKNILGFIDK</sequence>
<dbReference type="VEuPathDB" id="MicrosporidiaDB:NBO_11g0009"/>
<reference evidence="1 2" key="1">
    <citation type="journal article" date="2013" name="BMC Genomics">
        <title>Comparative genomics of parasitic silkworm microsporidia reveal an association between genome expansion and host adaptation.</title>
        <authorList>
            <person name="Pan G."/>
            <person name="Xu J."/>
            <person name="Li T."/>
            <person name="Xia Q."/>
            <person name="Liu S.L."/>
            <person name="Zhang G."/>
            <person name="Li S."/>
            <person name="Li C."/>
            <person name="Liu H."/>
            <person name="Yang L."/>
            <person name="Liu T."/>
            <person name="Zhang X."/>
            <person name="Wu Z."/>
            <person name="Fan W."/>
            <person name="Dang X."/>
            <person name="Xiang H."/>
            <person name="Tao M."/>
            <person name="Li Y."/>
            <person name="Hu J."/>
            <person name="Li Z."/>
            <person name="Lin L."/>
            <person name="Luo J."/>
            <person name="Geng L."/>
            <person name="Wang L."/>
            <person name="Long M."/>
            <person name="Wan Y."/>
            <person name="He N."/>
            <person name="Zhang Z."/>
            <person name="Lu C."/>
            <person name="Keeling P.J."/>
            <person name="Wang J."/>
            <person name="Xiang Z."/>
            <person name="Zhou Z."/>
        </authorList>
    </citation>
    <scope>NUCLEOTIDE SEQUENCE [LARGE SCALE GENOMIC DNA]</scope>
    <source>
        <strain evidence="2">CQ1 / CVCC 102059</strain>
    </source>
</reference>
<gene>
    <name evidence="1" type="ORF">NBO_11g0009</name>
</gene>
<evidence type="ECO:0000313" key="2">
    <source>
        <dbReference type="Proteomes" id="UP000016927"/>
    </source>
</evidence>
<proteinExistence type="predicted"/>
<organism evidence="1 2">
    <name type="scientific">Nosema bombycis (strain CQ1 / CVCC 102059)</name>
    <name type="common">Microsporidian parasite</name>
    <name type="synonym">Pebrine of silkworm</name>
    <dbReference type="NCBI Taxonomy" id="578461"/>
    <lineage>
        <taxon>Eukaryota</taxon>
        <taxon>Fungi</taxon>
        <taxon>Fungi incertae sedis</taxon>
        <taxon>Microsporidia</taxon>
        <taxon>Nosematidae</taxon>
        <taxon>Nosema</taxon>
    </lineage>
</organism>